<dbReference type="GO" id="GO:0017124">
    <property type="term" value="F:SH3 domain binding"/>
    <property type="evidence" value="ECO:0007669"/>
    <property type="project" value="TreeGrafter"/>
</dbReference>
<dbReference type="InterPro" id="IPR012849">
    <property type="entry name" value="Abl-interactor_HHR_dom"/>
</dbReference>
<dbReference type="GO" id="GO:0031209">
    <property type="term" value="C:SCAR complex"/>
    <property type="evidence" value="ECO:0007669"/>
    <property type="project" value="TreeGrafter"/>
</dbReference>
<dbReference type="InterPro" id="IPR028455">
    <property type="entry name" value="ABI3_SH3"/>
</dbReference>
<dbReference type="GO" id="GO:0005856">
    <property type="term" value="C:cytoskeleton"/>
    <property type="evidence" value="ECO:0007669"/>
    <property type="project" value="UniProtKB-SubCell"/>
</dbReference>
<evidence type="ECO:0000256" key="9">
    <source>
        <dbReference type="ARBA" id="ARBA00023273"/>
    </source>
</evidence>
<feature type="compositionally biased region" description="Polar residues" evidence="12">
    <location>
        <begin position="315"/>
        <end position="337"/>
    </location>
</feature>
<reference evidence="16" key="2">
    <citation type="submission" date="2019-11" db="UniProtKB">
        <authorList>
            <consortium name="WormBaseParasite"/>
        </authorList>
    </citation>
    <scope>IDENTIFICATION</scope>
</reference>
<keyword evidence="7 11" id="KW-0175">Coiled coil</keyword>
<dbReference type="AlphaFoldDB" id="A0A158QVC0"/>
<feature type="region of interest" description="Disordered" evidence="12">
    <location>
        <begin position="254"/>
        <end position="287"/>
    </location>
</feature>
<evidence type="ECO:0000256" key="6">
    <source>
        <dbReference type="ARBA" id="ARBA00022553"/>
    </source>
</evidence>
<name>A0A158QVC0_MESCO</name>
<organism evidence="16">
    <name type="scientific">Mesocestoides corti</name>
    <name type="common">Flatworm</name>
    <dbReference type="NCBI Taxonomy" id="53468"/>
    <lineage>
        <taxon>Eukaryota</taxon>
        <taxon>Metazoa</taxon>
        <taxon>Spiralia</taxon>
        <taxon>Lophotrochozoa</taxon>
        <taxon>Platyhelminthes</taxon>
        <taxon>Cestoda</taxon>
        <taxon>Eucestoda</taxon>
        <taxon>Cyclophyllidea</taxon>
        <taxon>Mesocestoididae</taxon>
        <taxon>Mesocestoides</taxon>
    </lineage>
</organism>
<dbReference type="PROSITE" id="PS50002">
    <property type="entry name" value="SH3"/>
    <property type="match status" value="1"/>
</dbReference>
<keyword evidence="5" id="KW-0963">Cytoplasm</keyword>
<evidence type="ECO:0000256" key="5">
    <source>
        <dbReference type="ARBA" id="ARBA00022490"/>
    </source>
</evidence>
<protein>
    <submittedName>
        <fullName evidence="16">SH3 domain-containing protein</fullName>
    </submittedName>
</protein>
<evidence type="ECO:0000256" key="11">
    <source>
        <dbReference type="SAM" id="Coils"/>
    </source>
</evidence>
<evidence type="ECO:0000313" key="14">
    <source>
        <dbReference type="EMBL" id="VDD81621.1"/>
    </source>
</evidence>
<evidence type="ECO:0000256" key="2">
    <source>
        <dbReference type="ARBA" id="ARBA00004510"/>
    </source>
</evidence>
<keyword evidence="6" id="KW-0597">Phosphoprotein</keyword>
<evidence type="ECO:0000313" key="16">
    <source>
        <dbReference type="WBParaSite" id="MCU_004203-RA"/>
    </source>
</evidence>
<dbReference type="STRING" id="53468.A0A158QVC0"/>
<dbReference type="GO" id="GO:0001764">
    <property type="term" value="P:neuron migration"/>
    <property type="evidence" value="ECO:0007669"/>
    <property type="project" value="TreeGrafter"/>
</dbReference>
<feature type="compositionally biased region" description="Polar residues" evidence="12">
    <location>
        <begin position="356"/>
        <end position="376"/>
    </location>
</feature>
<dbReference type="Pfam" id="PF07815">
    <property type="entry name" value="Abi_HHR"/>
    <property type="match status" value="1"/>
</dbReference>
<evidence type="ECO:0000256" key="1">
    <source>
        <dbReference type="ARBA" id="ARBA00004245"/>
    </source>
</evidence>
<evidence type="ECO:0000256" key="8">
    <source>
        <dbReference type="ARBA" id="ARBA00023212"/>
    </source>
</evidence>
<keyword evidence="4 10" id="KW-0728">SH3 domain</keyword>
<evidence type="ECO:0000256" key="7">
    <source>
        <dbReference type="ARBA" id="ARBA00023054"/>
    </source>
</evidence>
<comment type="similarity">
    <text evidence="3">Belongs to the ABI family.</text>
</comment>
<dbReference type="FunFam" id="2.30.30.40:FF:000002">
    <property type="entry name" value="abl interactor 1 isoform X1"/>
    <property type="match status" value="1"/>
</dbReference>
<dbReference type="PANTHER" id="PTHR10460:SF0">
    <property type="entry name" value="ABELSON INTERACTING PROTEIN, ISOFORM D"/>
    <property type="match status" value="1"/>
</dbReference>
<evidence type="ECO:0000256" key="3">
    <source>
        <dbReference type="ARBA" id="ARBA00010020"/>
    </source>
</evidence>
<dbReference type="SUPFAM" id="SSF50044">
    <property type="entry name" value="SH3-domain"/>
    <property type="match status" value="1"/>
</dbReference>
<reference evidence="14 15" key="1">
    <citation type="submission" date="2018-10" db="EMBL/GenBank/DDBJ databases">
        <authorList>
            <consortium name="Pathogen Informatics"/>
        </authorList>
    </citation>
    <scope>NUCLEOTIDE SEQUENCE [LARGE SCALE GENOMIC DNA]</scope>
</reference>
<dbReference type="Proteomes" id="UP000267029">
    <property type="component" value="Unassembled WGS sequence"/>
</dbReference>
<evidence type="ECO:0000313" key="15">
    <source>
        <dbReference type="Proteomes" id="UP000267029"/>
    </source>
</evidence>
<accession>A0A158QVC0</accession>
<dbReference type="GO" id="GO:0035591">
    <property type="term" value="F:signaling adaptor activity"/>
    <property type="evidence" value="ECO:0007669"/>
    <property type="project" value="TreeGrafter"/>
</dbReference>
<dbReference type="PANTHER" id="PTHR10460">
    <property type="entry name" value="ABL INTERACTOR FAMILY MEMBER"/>
    <property type="match status" value="1"/>
</dbReference>
<evidence type="ECO:0000256" key="10">
    <source>
        <dbReference type="PROSITE-ProRule" id="PRU00192"/>
    </source>
</evidence>
<dbReference type="InterPro" id="IPR028457">
    <property type="entry name" value="ABI"/>
</dbReference>
<keyword evidence="15" id="KW-1185">Reference proteome</keyword>
<comment type="subcellular location">
    <subcellularLocation>
        <location evidence="2">Cell projection</location>
        <location evidence="2">Lamellipodium</location>
    </subcellularLocation>
    <subcellularLocation>
        <location evidence="1">Cytoplasm</location>
        <location evidence="1">Cytoskeleton</location>
    </subcellularLocation>
</comment>
<dbReference type="InterPro" id="IPR036028">
    <property type="entry name" value="SH3-like_dom_sf"/>
</dbReference>
<dbReference type="SMART" id="SM00326">
    <property type="entry name" value="SH3"/>
    <property type="match status" value="1"/>
</dbReference>
<evidence type="ECO:0000256" key="4">
    <source>
        <dbReference type="ARBA" id="ARBA00022443"/>
    </source>
</evidence>
<evidence type="ECO:0000259" key="13">
    <source>
        <dbReference type="PROSITE" id="PS50002"/>
    </source>
</evidence>
<dbReference type="Gene3D" id="2.30.30.40">
    <property type="entry name" value="SH3 Domains"/>
    <property type="match status" value="1"/>
</dbReference>
<sequence>MKVVENDLVEGRNALNRTCREIHQAAKYCSSNYHKATANGQRRVIDETMKYATQSLGTMIQHLSHLATAFLSLLDERTEKMSEVEEKVAQLTMEVKIRREKVARKAIGSCTISKEPVRCTLTKLRQEPPAEYVRRPIDYSLLDHIGHGVKTQESVSSPYGAPTAHAQTLTRRGSTLTHQVGMHGNTINPKSMNSKFGSEYAATSVSGPECYQSGTLGRTAGIYRTGMMGQYGNPYGGQQHQVFVSVGRNPPATSAGYVSTTGSLGGPSRRSSSSSGNQPRASGYTPSGIHLAQTQHQAAPNAAGFANRQQLFGDQRSPTQEKTPPSQPPSQLFTRQHSAPGGVPMGPVQHHFPGQYQPQAVSQLHSDAKNTNTHDLPSTEAAASARPQMVNAMMPTTQLDNSVSISSTGASLAAHVQQQYNQSSNSASVDISRLQPGPMDHLRPRQHNDPAWAPHQYIQKVVTVYEYTADKGDELTFGENELIYVIKKNDDGWWEGVMMNGQTGLFPGNYVEVIE</sequence>
<dbReference type="WBParaSite" id="MCU_004203-RA">
    <property type="protein sequence ID" value="MCU_004203-RA"/>
    <property type="gene ID" value="MCU_004203"/>
</dbReference>
<keyword evidence="8" id="KW-0206">Cytoskeleton</keyword>
<dbReference type="PRINTS" id="PR00452">
    <property type="entry name" value="SH3DOMAIN"/>
</dbReference>
<feature type="coiled-coil region" evidence="11">
    <location>
        <begin position="74"/>
        <end position="101"/>
    </location>
</feature>
<dbReference type="GO" id="GO:0030027">
    <property type="term" value="C:lamellipodium"/>
    <property type="evidence" value="ECO:0007669"/>
    <property type="project" value="UniProtKB-SubCell"/>
</dbReference>
<dbReference type="OrthoDB" id="2159336at2759"/>
<dbReference type="CDD" id="cd11826">
    <property type="entry name" value="SH3_Abi"/>
    <property type="match status" value="1"/>
</dbReference>
<dbReference type="Pfam" id="PF14604">
    <property type="entry name" value="SH3_9"/>
    <property type="match status" value="1"/>
</dbReference>
<dbReference type="Gene3D" id="6.10.140.1620">
    <property type="match status" value="1"/>
</dbReference>
<proteinExistence type="inferred from homology"/>
<dbReference type="EMBL" id="UXSR01005388">
    <property type="protein sequence ID" value="VDD81621.1"/>
    <property type="molecule type" value="Genomic_DNA"/>
</dbReference>
<keyword evidence="9" id="KW-0966">Cell projection</keyword>
<gene>
    <name evidence="14" type="ORF">MCOS_LOCUS7624</name>
</gene>
<feature type="region of interest" description="Disordered" evidence="12">
    <location>
        <begin position="315"/>
        <end position="382"/>
    </location>
</feature>
<dbReference type="GO" id="GO:0098858">
    <property type="term" value="C:actin-based cell projection"/>
    <property type="evidence" value="ECO:0007669"/>
    <property type="project" value="TreeGrafter"/>
</dbReference>
<evidence type="ECO:0000256" key="12">
    <source>
        <dbReference type="SAM" id="MobiDB-lite"/>
    </source>
</evidence>
<feature type="domain" description="SH3" evidence="13">
    <location>
        <begin position="456"/>
        <end position="515"/>
    </location>
</feature>
<feature type="compositionally biased region" description="Low complexity" evidence="12">
    <location>
        <begin position="259"/>
        <end position="276"/>
    </location>
</feature>
<dbReference type="InterPro" id="IPR001452">
    <property type="entry name" value="SH3_domain"/>
</dbReference>